<evidence type="ECO:0000259" key="4">
    <source>
        <dbReference type="Pfam" id="PF03470"/>
    </source>
</evidence>
<proteinExistence type="predicted"/>
<dbReference type="Gene3D" id="3.30.70.2890">
    <property type="entry name" value="XS domain"/>
    <property type="match status" value="1"/>
</dbReference>
<dbReference type="AlphaFoldDB" id="A0A5K1DSB4"/>
<dbReference type="PANTHER" id="PTHR21596:SF3">
    <property type="entry name" value="FACTOR OF DNA METHYLATION 1-RELATED"/>
    <property type="match status" value="1"/>
</dbReference>
<evidence type="ECO:0000259" key="3">
    <source>
        <dbReference type="Pfam" id="PF03468"/>
    </source>
</evidence>
<dbReference type="Pfam" id="PF03468">
    <property type="entry name" value="XS"/>
    <property type="match status" value="1"/>
</dbReference>
<organism evidence="5">
    <name type="scientific">Nymphaea colorata</name>
    <name type="common">pocket water lily</name>
    <dbReference type="NCBI Taxonomy" id="210225"/>
    <lineage>
        <taxon>Eukaryota</taxon>
        <taxon>Viridiplantae</taxon>
        <taxon>Streptophyta</taxon>
        <taxon>Embryophyta</taxon>
        <taxon>Tracheophyta</taxon>
        <taxon>Spermatophyta</taxon>
        <taxon>Magnoliopsida</taxon>
        <taxon>Nymphaeales</taxon>
        <taxon>Nymphaeaceae</taxon>
        <taxon>Nymphaea</taxon>
    </lineage>
</organism>
<reference evidence="5" key="1">
    <citation type="submission" date="2019-09" db="EMBL/GenBank/DDBJ databases">
        <authorList>
            <person name="Zhang L."/>
        </authorList>
    </citation>
    <scope>NUCLEOTIDE SEQUENCE</scope>
</reference>
<evidence type="ECO:0000256" key="2">
    <source>
        <dbReference type="ARBA" id="ARBA00023158"/>
    </source>
</evidence>
<keyword evidence="1" id="KW-0175">Coiled coil</keyword>
<dbReference type="InterPro" id="IPR005380">
    <property type="entry name" value="XS_domain"/>
</dbReference>
<dbReference type="GO" id="GO:0080188">
    <property type="term" value="P:gene silencing by siRNA-directed DNA methylation"/>
    <property type="evidence" value="ECO:0007669"/>
    <property type="project" value="InterPro"/>
</dbReference>
<dbReference type="InterPro" id="IPR045177">
    <property type="entry name" value="FDM1-5/IDN2"/>
</dbReference>
<name>A0A5K1DSB4_9MAGN</name>
<accession>A0A5K1DSB4</accession>
<protein>
    <recommendedName>
        <fullName evidence="6">XS domain-containing protein</fullName>
    </recommendedName>
</protein>
<dbReference type="EMBL" id="LR721784">
    <property type="protein sequence ID" value="VVW42748.1"/>
    <property type="molecule type" value="Genomic_DNA"/>
</dbReference>
<dbReference type="InterPro" id="IPR005381">
    <property type="entry name" value="Znf-XS_domain"/>
</dbReference>
<sequence>MSSDENSDFSESELEDRVQKSYAQLKEGGIFRRNADGTFKCPFCLGKKKQDYRYKDILQHANGVANSPKSLEKAAKHRALEMILMEDAEQLKPSGPPMIDSRPPKRVRLERKEERFVWPWMAIVANIPTALENGAYVTNGKLKAQFSEFSPAKVTLMWDALGFRGMAVVEFEKNWTGFYCAISFEKSFELRCHGKTQWIESKKCDSSMYAWLAREDDYHNSDDYVKMQLHHGDLKTISELQEEEERKKNTLVDDLTLRIDEKNKDLQSSGEQLMEMTYSLNQFKSALERKDSEMARLLEGH</sequence>
<feature type="domain" description="XS" evidence="3">
    <location>
        <begin position="113"/>
        <end position="219"/>
    </location>
</feature>
<dbReference type="InterPro" id="IPR038588">
    <property type="entry name" value="XS_domain_sf"/>
</dbReference>
<keyword evidence="2" id="KW-0943">RNA-mediated gene silencing</keyword>
<evidence type="ECO:0008006" key="6">
    <source>
        <dbReference type="Google" id="ProtNLM"/>
    </source>
</evidence>
<evidence type="ECO:0000313" key="5">
    <source>
        <dbReference type="EMBL" id="VVW42748.1"/>
    </source>
</evidence>
<evidence type="ECO:0000256" key="1">
    <source>
        <dbReference type="ARBA" id="ARBA00023054"/>
    </source>
</evidence>
<dbReference type="Pfam" id="PF03470">
    <property type="entry name" value="zf-XS"/>
    <property type="match status" value="1"/>
</dbReference>
<dbReference type="Gramene" id="NC6G0257840.1">
    <property type="protein sequence ID" value="NC6G0257840.1:cds"/>
    <property type="gene ID" value="NC6G0257840"/>
</dbReference>
<dbReference type="PANTHER" id="PTHR21596">
    <property type="entry name" value="RIBONUCLEASE P SUBUNIT P38"/>
    <property type="match status" value="1"/>
</dbReference>
<feature type="domain" description="Zinc finger-XS" evidence="4">
    <location>
        <begin position="41"/>
        <end position="80"/>
    </location>
</feature>
<gene>
    <name evidence="5" type="ORF">NYM_LOCUS22329</name>
</gene>